<evidence type="ECO:0000259" key="3">
    <source>
        <dbReference type="Pfam" id="PF07811"/>
    </source>
</evidence>
<sequence>MSLTQLRPSPLRRWKARPADGRGLSNSVQWAVLFPLIMLSTLGIIQAGVWVHGHNVAVAATDAATDIARGSAVDGSTDGAASAAAERIATSGGLTDLSVTVDRGATRVTVTVTGRIPLFIDVGGLGTVRQVGYAPVERVTTP</sequence>
<dbReference type="Proteomes" id="UP000523079">
    <property type="component" value="Unassembled WGS sequence"/>
</dbReference>
<evidence type="ECO:0000313" key="4">
    <source>
        <dbReference type="EMBL" id="MBA8793595.1"/>
    </source>
</evidence>
<keyword evidence="5" id="KW-1185">Reference proteome</keyword>
<feature type="domain" description="TadE-like" evidence="3">
    <location>
        <begin position="27"/>
        <end position="64"/>
    </location>
</feature>
<keyword evidence="2" id="KW-0812">Transmembrane</keyword>
<dbReference type="Pfam" id="PF07811">
    <property type="entry name" value="TadE"/>
    <property type="match status" value="1"/>
</dbReference>
<evidence type="ECO:0000256" key="2">
    <source>
        <dbReference type="SAM" id="Phobius"/>
    </source>
</evidence>
<dbReference type="AlphaFoldDB" id="A0A7W3IQY3"/>
<dbReference type="EMBL" id="JACGWT010000002">
    <property type="protein sequence ID" value="MBA8793595.1"/>
    <property type="molecule type" value="Genomic_DNA"/>
</dbReference>
<gene>
    <name evidence="4" type="ORF">FHX74_001200</name>
</gene>
<keyword evidence="2" id="KW-0472">Membrane</keyword>
<keyword evidence="2" id="KW-1133">Transmembrane helix</keyword>
<feature type="region of interest" description="Disordered" evidence="1">
    <location>
        <begin position="1"/>
        <end position="22"/>
    </location>
</feature>
<dbReference type="InterPro" id="IPR012495">
    <property type="entry name" value="TadE-like_dom"/>
</dbReference>
<dbReference type="RefSeq" id="WP_182559194.1">
    <property type="nucleotide sequence ID" value="NZ_JACGWT010000002.1"/>
</dbReference>
<evidence type="ECO:0000256" key="1">
    <source>
        <dbReference type="SAM" id="MobiDB-lite"/>
    </source>
</evidence>
<proteinExistence type="predicted"/>
<reference evidence="4 5" key="1">
    <citation type="submission" date="2020-07" db="EMBL/GenBank/DDBJ databases">
        <title>Sequencing the genomes of 1000 actinobacteria strains.</title>
        <authorList>
            <person name="Klenk H.-P."/>
        </authorList>
    </citation>
    <scope>NUCLEOTIDE SEQUENCE [LARGE SCALE GENOMIC DNA]</scope>
    <source>
        <strain evidence="4 5">DSM 100723</strain>
    </source>
</reference>
<name>A0A7W3IQY3_9ACTN</name>
<protein>
    <recommendedName>
        <fullName evidence="3">TadE-like domain-containing protein</fullName>
    </recommendedName>
</protein>
<accession>A0A7W3IQY3</accession>
<organism evidence="4 5">
    <name type="scientific">Microlunatus kandeliicorticis</name>
    <dbReference type="NCBI Taxonomy" id="1759536"/>
    <lineage>
        <taxon>Bacteria</taxon>
        <taxon>Bacillati</taxon>
        <taxon>Actinomycetota</taxon>
        <taxon>Actinomycetes</taxon>
        <taxon>Propionibacteriales</taxon>
        <taxon>Propionibacteriaceae</taxon>
        <taxon>Microlunatus</taxon>
    </lineage>
</organism>
<comment type="caution">
    <text evidence="4">The sequence shown here is derived from an EMBL/GenBank/DDBJ whole genome shotgun (WGS) entry which is preliminary data.</text>
</comment>
<feature type="transmembrane region" description="Helical" evidence="2">
    <location>
        <begin position="30"/>
        <end position="51"/>
    </location>
</feature>
<evidence type="ECO:0000313" key="5">
    <source>
        <dbReference type="Proteomes" id="UP000523079"/>
    </source>
</evidence>